<gene>
    <name evidence="4" type="ORF">BET10_08655</name>
</gene>
<sequence>MNELLSADLAIMLIEPSPTQRKIITKELQGEGILHIDFADSIADAKAQLQSNIPDLIISCLHLPDGNAVDIQHYINHDLSEYSIPFMLISSETRKEQLEIFKQSGVIAILPKPFNKLHLGKAINATLDILSPQELELDLYDIQDLRVLVVDDSKLARQYILRVLTNLGATRFTEAEDGAQALEILQTQMFDLIVTDYNMPQVNGQELTESIRNSDKHAHIPVLMVTSEANDAHLSNIMQSGVNALCDKPFEPDTVKKLIYQLLEQES</sequence>
<organism evidence="4 5">
    <name type="scientific">Pseudoalteromonas amylolytica</name>
    <dbReference type="NCBI Taxonomy" id="1859457"/>
    <lineage>
        <taxon>Bacteria</taxon>
        <taxon>Pseudomonadati</taxon>
        <taxon>Pseudomonadota</taxon>
        <taxon>Gammaproteobacteria</taxon>
        <taxon>Alteromonadales</taxon>
        <taxon>Pseudoalteromonadaceae</taxon>
        <taxon>Pseudoalteromonas</taxon>
    </lineage>
</organism>
<dbReference type="RefSeq" id="WP_070984325.1">
    <property type="nucleotide sequence ID" value="NZ_MKJU01000025.1"/>
</dbReference>
<reference evidence="4 5" key="1">
    <citation type="submission" date="2016-09" db="EMBL/GenBank/DDBJ databases">
        <title>Pseudoalteromonas amylolytica sp. nov., isolated from the surface seawater.</title>
        <authorList>
            <person name="Wu Y.-H."/>
            <person name="Cheng H."/>
            <person name="Jin X.-B."/>
            <person name="Wang C.-S."/>
            <person name="Xu X.-W."/>
        </authorList>
    </citation>
    <scope>NUCLEOTIDE SEQUENCE [LARGE SCALE GENOMIC DNA]</scope>
    <source>
        <strain evidence="4 5">JW1</strain>
    </source>
</reference>
<dbReference type="PANTHER" id="PTHR44591:SF3">
    <property type="entry name" value="RESPONSE REGULATORY DOMAIN-CONTAINING PROTEIN"/>
    <property type="match status" value="1"/>
</dbReference>
<dbReference type="Pfam" id="PF00072">
    <property type="entry name" value="Response_reg"/>
    <property type="match status" value="2"/>
</dbReference>
<protein>
    <submittedName>
        <fullName evidence="4">Two-component system response regulator</fullName>
    </submittedName>
</protein>
<proteinExistence type="predicted"/>
<dbReference type="PROSITE" id="PS50110">
    <property type="entry name" value="RESPONSE_REGULATORY"/>
    <property type="match status" value="2"/>
</dbReference>
<dbReference type="InterPro" id="IPR001789">
    <property type="entry name" value="Sig_transdc_resp-reg_receiver"/>
</dbReference>
<dbReference type="Gene3D" id="3.40.50.2300">
    <property type="match status" value="2"/>
</dbReference>
<evidence type="ECO:0000313" key="5">
    <source>
        <dbReference type="Proteomes" id="UP000179786"/>
    </source>
</evidence>
<accession>A0A1S1MUM8</accession>
<feature type="domain" description="Response regulatory" evidence="3">
    <location>
        <begin position="10"/>
        <end position="127"/>
    </location>
</feature>
<evidence type="ECO:0000256" key="1">
    <source>
        <dbReference type="ARBA" id="ARBA00022553"/>
    </source>
</evidence>
<name>A0A1S1MUM8_9GAMM</name>
<dbReference type="AlphaFoldDB" id="A0A1S1MUM8"/>
<dbReference type="InterPro" id="IPR050595">
    <property type="entry name" value="Bact_response_regulator"/>
</dbReference>
<evidence type="ECO:0000259" key="3">
    <source>
        <dbReference type="PROSITE" id="PS50110"/>
    </source>
</evidence>
<dbReference type="SMART" id="SM00448">
    <property type="entry name" value="REC"/>
    <property type="match status" value="2"/>
</dbReference>
<dbReference type="GO" id="GO:0000160">
    <property type="term" value="P:phosphorelay signal transduction system"/>
    <property type="evidence" value="ECO:0007669"/>
    <property type="project" value="InterPro"/>
</dbReference>
<dbReference type="STRING" id="1859457.BET10_08655"/>
<dbReference type="InterPro" id="IPR011006">
    <property type="entry name" value="CheY-like_superfamily"/>
</dbReference>
<evidence type="ECO:0000313" key="4">
    <source>
        <dbReference type="EMBL" id="OHU90941.1"/>
    </source>
</evidence>
<feature type="domain" description="Response regulatory" evidence="3">
    <location>
        <begin position="146"/>
        <end position="263"/>
    </location>
</feature>
<dbReference type="OrthoDB" id="9800897at2"/>
<keyword evidence="5" id="KW-1185">Reference proteome</keyword>
<feature type="modified residue" description="4-aspartylphosphate" evidence="2">
    <location>
        <position position="196"/>
    </location>
</feature>
<evidence type="ECO:0000256" key="2">
    <source>
        <dbReference type="PROSITE-ProRule" id="PRU00169"/>
    </source>
</evidence>
<dbReference type="SUPFAM" id="SSF52172">
    <property type="entry name" value="CheY-like"/>
    <property type="match status" value="2"/>
</dbReference>
<dbReference type="EMBL" id="MKJU01000025">
    <property type="protein sequence ID" value="OHU90941.1"/>
    <property type="molecule type" value="Genomic_DNA"/>
</dbReference>
<comment type="caution">
    <text evidence="4">The sequence shown here is derived from an EMBL/GenBank/DDBJ whole genome shotgun (WGS) entry which is preliminary data.</text>
</comment>
<dbReference type="PANTHER" id="PTHR44591">
    <property type="entry name" value="STRESS RESPONSE REGULATOR PROTEIN 1"/>
    <property type="match status" value="1"/>
</dbReference>
<comment type="caution">
    <text evidence="2">Lacks conserved residue(s) required for the propagation of feature annotation.</text>
</comment>
<keyword evidence="1 2" id="KW-0597">Phosphoprotein</keyword>
<dbReference type="Proteomes" id="UP000179786">
    <property type="component" value="Unassembled WGS sequence"/>
</dbReference>